<dbReference type="EMBL" id="JAWQEG010003117">
    <property type="protein sequence ID" value="KAK3867850.1"/>
    <property type="molecule type" value="Genomic_DNA"/>
</dbReference>
<evidence type="ECO:0000313" key="1">
    <source>
        <dbReference type="EMBL" id="KAK3867850.1"/>
    </source>
</evidence>
<sequence length="108" mass="12271">MCCPWATLQAPWTTLQLHIVTDQHHPTLHSTPLRHSRRRQRYGTTPQLYAIHDASNKPWFPALHLLPSSPPLLVTTNPCRTPVVLALHVPPTHDPHIYPQCFNPPCPS</sequence>
<proteinExistence type="predicted"/>
<dbReference type="AlphaFoldDB" id="A0AAE1KBV7"/>
<accession>A0AAE1KBV7</accession>
<keyword evidence="2" id="KW-1185">Reference proteome</keyword>
<reference evidence="1" key="1">
    <citation type="submission" date="2023-10" db="EMBL/GenBank/DDBJ databases">
        <title>Genome assemblies of two species of porcelain crab, Petrolisthes cinctipes and Petrolisthes manimaculis (Anomura: Porcellanidae).</title>
        <authorList>
            <person name="Angst P."/>
        </authorList>
    </citation>
    <scope>NUCLEOTIDE SEQUENCE</scope>
    <source>
        <strain evidence="1">PB745_01</strain>
        <tissue evidence="1">Gill</tissue>
    </source>
</reference>
<gene>
    <name evidence="1" type="ORF">Pcinc_026720</name>
</gene>
<name>A0AAE1KBV7_PETCI</name>
<dbReference type="Proteomes" id="UP001286313">
    <property type="component" value="Unassembled WGS sequence"/>
</dbReference>
<organism evidence="1 2">
    <name type="scientific">Petrolisthes cinctipes</name>
    <name type="common">Flat porcelain crab</name>
    <dbReference type="NCBI Taxonomy" id="88211"/>
    <lineage>
        <taxon>Eukaryota</taxon>
        <taxon>Metazoa</taxon>
        <taxon>Ecdysozoa</taxon>
        <taxon>Arthropoda</taxon>
        <taxon>Crustacea</taxon>
        <taxon>Multicrustacea</taxon>
        <taxon>Malacostraca</taxon>
        <taxon>Eumalacostraca</taxon>
        <taxon>Eucarida</taxon>
        <taxon>Decapoda</taxon>
        <taxon>Pleocyemata</taxon>
        <taxon>Anomura</taxon>
        <taxon>Galatheoidea</taxon>
        <taxon>Porcellanidae</taxon>
        <taxon>Petrolisthes</taxon>
    </lineage>
</organism>
<comment type="caution">
    <text evidence="1">The sequence shown here is derived from an EMBL/GenBank/DDBJ whole genome shotgun (WGS) entry which is preliminary data.</text>
</comment>
<protein>
    <submittedName>
        <fullName evidence="1">Uncharacterized protein</fullName>
    </submittedName>
</protein>
<evidence type="ECO:0000313" key="2">
    <source>
        <dbReference type="Proteomes" id="UP001286313"/>
    </source>
</evidence>